<feature type="transmembrane region" description="Helical" evidence="1">
    <location>
        <begin position="20"/>
        <end position="43"/>
    </location>
</feature>
<feature type="transmembrane region" description="Helical" evidence="1">
    <location>
        <begin position="162"/>
        <end position="183"/>
    </location>
</feature>
<feature type="transmembrane region" description="Helical" evidence="1">
    <location>
        <begin position="50"/>
        <end position="74"/>
    </location>
</feature>
<sequence length="394" mass="40758">MSPEILAGVGEVAAVAPPNGLIIGQTTVVTVCVALMIWMGLLARPSRATLIWTLAMILALLGSYGSLASVALGIDVLRHPVSFGLLCGVPALVWSGLRATARLRPHAWIGLVQSVGSFLALLATTEGPYGSLVFRVFVLGAALGAAPGAIESIRDGARASRHSLPLVVASCAILLVATVGLAGSAAGTSAASEVLFVRAFVMIMTVYVICATVSLLFIADRRAGASDVLKALDTLLPVPVMRTLAQERLRRAAIRHEQTWSFIDIRLDDDEDLRDATGEAAHASTVARFERIVSATFPADADICRVAPGHVTVLVSQSFAAVRALVRTVLNETSAGEDGAPVALGITASAGVIAVDPVSDGYADLAVRAAAAVHEAQQQGGDRWVRVGPAPATA</sequence>
<evidence type="ECO:0000313" key="2">
    <source>
        <dbReference type="EMBL" id="AZS35879.1"/>
    </source>
</evidence>
<feature type="transmembrane region" description="Helical" evidence="1">
    <location>
        <begin position="129"/>
        <end position="150"/>
    </location>
</feature>
<dbReference type="Gene3D" id="3.30.70.270">
    <property type="match status" value="1"/>
</dbReference>
<organism evidence="2 3">
    <name type="scientific">Microbacterium lemovicicum</name>
    <dbReference type="NCBI Taxonomy" id="1072463"/>
    <lineage>
        <taxon>Bacteria</taxon>
        <taxon>Bacillati</taxon>
        <taxon>Actinomycetota</taxon>
        <taxon>Actinomycetes</taxon>
        <taxon>Micrococcales</taxon>
        <taxon>Microbacteriaceae</taxon>
        <taxon>Microbacterium</taxon>
    </lineage>
</organism>
<dbReference type="InterPro" id="IPR029787">
    <property type="entry name" value="Nucleotide_cyclase"/>
</dbReference>
<dbReference type="EMBL" id="CP031423">
    <property type="protein sequence ID" value="AZS35879.1"/>
    <property type="molecule type" value="Genomic_DNA"/>
</dbReference>
<protein>
    <recommendedName>
        <fullName evidence="4">GGDEF domain-containing protein</fullName>
    </recommendedName>
</protein>
<dbReference type="RefSeq" id="WP_127094644.1">
    <property type="nucleotide sequence ID" value="NZ_CP031423.1"/>
</dbReference>
<dbReference type="SUPFAM" id="SSF55073">
    <property type="entry name" value="Nucleotide cyclase"/>
    <property type="match status" value="1"/>
</dbReference>
<evidence type="ECO:0000313" key="3">
    <source>
        <dbReference type="Proteomes" id="UP000276888"/>
    </source>
</evidence>
<feature type="transmembrane region" description="Helical" evidence="1">
    <location>
        <begin position="80"/>
        <end position="99"/>
    </location>
</feature>
<dbReference type="Proteomes" id="UP000276888">
    <property type="component" value="Chromosome"/>
</dbReference>
<evidence type="ECO:0008006" key="4">
    <source>
        <dbReference type="Google" id="ProtNLM"/>
    </source>
</evidence>
<reference evidence="2 3" key="1">
    <citation type="submission" date="2018-08" db="EMBL/GenBank/DDBJ databases">
        <title>Microbacterium lemovicicum sp. nov., a bacterium isolated from a natural uranium-rich soil.</title>
        <authorList>
            <person name="ORTET P."/>
        </authorList>
    </citation>
    <scope>NUCLEOTIDE SEQUENCE [LARGE SCALE GENOMIC DNA]</scope>
    <source>
        <strain evidence="2 3">Viu22</strain>
    </source>
</reference>
<keyword evidence="3" id="KW-1185">Reference proteome</keyword>
<accession>A0A3Q9IY50</accession>
<gene>
    <name evidence="2" type="ORF">CVS47_00477</name>
</gene>
<name>A0A3Q9IY50_9MICO</name>
<evidence type="ECO:0000256" key="1">
    <source>
        <dbReference type="SAM" id="Phobius"/>
    </source>
</evidence>
<proteinExistence type="predicted"/>
<feature type="transmembrane region" description="Helical" evidence="1">
    <location>
        <begin position="195"/>
        <end position="219"/>
    </location>
</feature>
<feature type="transmembrane region" description="Helical" evidence="1">
    <location>
        <begin position="106"/>
        <end position="123"/>
    </location>
</feature>
<keyword evidence="1" id="KW-0472">Membrane</keyword>
<keyword evidence="1" id="KW-1133">Transmembrane helix</keyword>
<dbReference type="InterPro" id="IPR043128">
    <property type="entry name" value="Rev_trsase/Diguanyl_cyclase"/>
</dbReference>
<keyword evidence="1" id="KW-0812">Transmembrane</keyword>
<dbReference type="KEGG" id="mlv:CVS47_00477"/>
<dbReference type="OrthoDB" id="5082312at2"/>
<dbReference type="AlphaFoldDB" id="A0A3Q9IY50"/>